<evidence type="ECO:0000313" key="2">
    <source>
        <dbReference type="Proteomes" id="UP000188604"/>
    </source>
</evidence>
<dbReference type="AlphaFoldDB" id="A0A1U9KLY7"/>
<dbReference type="InterPro" id="IPR016123">
    <property type="entry name" value="Mog1/PsbP_a/b/a-sand"/>
</dbReference>
<dbReference type="STRING" id="320497.A0U93_01240"/>
<dbReference type="OrthoDB" id="7563785at2"/>
<dbReference type="KEGG" id="nch:A0U93_01240"/>
<protein>
    <submittedName>
        <fullName evidence="1">Uncharacterized protein</fullName>
    </submittedName>
</protein>
<dbReference type="Proteomes" id="UP000188604">
    <property type="component" value="Chromosome"/>
</dbReference>
<organism evidence="1 2">
    <name type="scientific">Neoasaia chiangmaiensis</name>
    <dbReference type="NCBI Taxonomy" id="320497"/>
    <lineage>
        <taxon>Bacteria</taxon>
        <taxon>Pseudomonadati</taxon>
        <taxon>Pseudomonadota</taxon>
        <taxon>Alphaproteobacteria</taxon>
        <taxon>Acetobacterales</taxon>
        <taxon>Acetobacteraceae</taxon>
        <taxon>Neoasaia</taxon>
    </lineage>
</organism>
<name>A0A1U9KLY7_9PROT</name>
<dbReference type="EMBL" id="CP014691">
    <property type="protein sequence ID" value="AQS86803.1"/>
    <property type="molecule type" value="Genomic_DNA"/>
</dbReference>
<dbReference type="InterPro" id="IPR014894">
    <property type="entry name" value="DcrB/EagT6"/>
</dbReference>
<dbReference type="Pfam" id="PF08786">
    <property type="entry name" value="DcrB"/>
    <property type="match status" value="1"/>
</dbReference>
<evidence type="ECO:0000313" key="1">
    <source>
        <dbReference type="EMBL" id="AQS86803.1"/>
    </source>
</evidence>
<proteinExistence type="predicted"/>
<accession>A0A1U9KLY7</accession>
<dbReference type="SUPFAM" id="SSF55724">
    <property type="entry name" value="Mog1p/PsbP-like"/>
    <property type="match status" value="1"/>
</dbReference>
<reference evidence="1 2" key="1">
    <citation type="submission" date="2016-03" db="EMBL/GenBank/DDBJ databases">
        <title>Acetic acid bacteria sequencing.</title>
        <authorList>
            <person name="Brandt J."/>
            <person name="Jakob F."/>
            <person name="Vogel R.F."/>
        </authorList>
    </citation>
    <scope>NUCLEOTIDE SEQUENCE [LARGE SCALE GENOMIC DNA]</scope>
    <source>
        <strain evidence="1 2">NBRC 101099</strain>
    </source>
</reference>
<dbReference type="RefSeq" id="WP_077805769.1">
    <property type="nucleotide sequence ID" value="NZ_BJXS01000010.1"/>
</dbReference>
<sequence>MAAAGSETLMSGTETTVSVQNMSIGCPDGWRDASMLIVTADAPSPSGVTPNIVVTREPLSDTLPTGRVERLEEFVERQIDGMREALTDFREVARRRVTPERLTASLTIDWISEGVPVTQWLTYAYANENTVVISTASAGRKEFSDLEFRFRSILQSFRIN</sequence>
<gene>
    <name evidence="1" type="ORF">A0U93_01240</name>
</gene>
<dbReference type="Gene3D" id="3.40.1000.10">
    <property type="entry name" value="Mog1/PsbP, alpha/beta/alpha sandwich"/>
    <property type="match status" value="1"/>
</dbReference>
<keyword evidence="2" id="KW-1185">Reference proteome</keyword>